<name>A0A382UHV0_9ZZZZ</name>
<evidence type="ECO:0000313" key="1">
    <source>
        <dbReference type="EMBL" id="SVD33863.1"/>
    </source>
</evidence>
<protein>
    <submittedName>
        <fullName evidence="1">Uncharacterized protein</fullName>
    </submittedName>
</protein>
<feature type="non-terminal residue" evidence="1">
    <location>
        <position position="30"/>
    </location>
</feature>
<sequence>MVTVFQTDFAWPDVEIEHAVIQGAGHSLVT</sequence>
<gene>
    <name evidence="1" type="ORF">METZ01_LOCUS386717</name>
</gene>
<proteinExistence type="predicted"/>
<accession>A0A382UHV0</accession>
<reference evidence="1" key="1">
    <citation type="submission" date="2018-05" db="EMBL/GenBank/DDBJ databases">
        <authorList>
            <person name="Lanie J.A."/>
            <person name="Ng W.-L."/>
            <person name="Kazmierczak K.M."/>
            <person name="Andrzejewski T.M."/>
            <person name="Davidsen T.M."/>
            <person name="Wayne K.J."/>
            <person name="Tettelin H."/>
            <person name="Glass J.I."/>
            <person name="Rusch D."/>
            <person name="Podicherti R."/>
            <person name="Tsui H.-C.T."/>
            <person name="Winkler M.E."/>
        </authorList>
    </citation>
    <scope>NUCLEOTIDE SEQUENCE</scope>
</reference>
<dbReference type="AlphaFoldDB" id="A0A382UHV0"/>
<dbReference type="EMBL" id="UINC01144387">
    <property type="protein sequence ID" value="SVD33863.1"/>
    <property type="molecule type" value="Genomic_DNA"/>
</dbReference>
<organism evidence="1">
    <name type="scientific">marine metagenome</name>
    <dbReference type="NCBI Taxonomy" id="408172"/>
    <lineage>
        <taxon>unclassified sequences</taxon>
        <taxon>metagenomes</taxon>
        <taxon>ecological metagenomes</taxon>
    </lineage>
</organism>